<keyword evidence="1" id="KW-1133">Transmembrane helix</keyword>
<keyword evidence="3" id="KW-1185">Reference proteome</keyword>
<reference evidence="2 3" key="1">
    <citation type="submission" date="2022-01" db="EMBL/GenBank/DDBJ databases">
        <title>Alkalihalobacillus sp. EGI L200015, a novel bacterium isolated from a salt lake sediment.</title>
        <authorList>
            <person name="Gao L."/>
            <person name="Fang B.-Z."/>
            <person name="Li W.-J."/>
        </authorList>
    </citation>
    <scope>NUCLEOTIDE SEQUENCE [LARGE SCALE GENOMIC DNA]</scope>
    <source>
        <strain evidence="2 3">KCTC 12718</strain>
    </source>
</reference>
<dbReference type="Proteomes" id="UP001649381">
    <property type="component" value="Unassembled WGS sequence"/>
</dbReference>
<dbReference type="RefSeq" id="WP_236330660.1">
    <property type="nucleotide sequence ID" value="NZ_JAKIJS010000001.1"/>
</dbReference>
<feature type="transmembrane region" description="Helical" evidence="1">
    <location>
        <begin position="12"/>
        <end position="35"/>
    </location>
</feature>
<feature type="transmembrane region" description="Helical" evidence="1">
    <location>
        <begin position="62"/>
        <end position="88"/>
    </location>
</feature>
<organism evidence="2 3">
    <name type="scientific">Pseudalkalibacillus berkeleyi</name>
    <dbReference type="NCBI Taxonomy" id="1069813"/>
    <lineage>
        <taxon>Bacteria</taxon>
        <taxon>Bacillati</taxon>
        <taxon>Bacillota</taxon>
        <taxon>Bacilli</taxon>
        <taxon>Bacillales</taxon>
        <taxon>Fictibacillaceae</taxon>
        <taxon>Pseudalkalibacillus</taxon>
    </lineage>
</organism>
<name>A0ABS9GX85_9BACL</name>
<evidence type="ECO:0000313" key="2">
    <source>
        <dbReference type="EMBL" id="MCF6136266.1"/>
    </source>
</evidence>
<feature type="transmembrane region" description="Helical" evidence="1">
    <location>
        <begin position="108"/>
        <end position="127"/>
    </location>
</feature>
<keyword evidence="1" id="KW-0472">Membrane</keyword>
<gene>
    <name evidence="2" type="ORF">L2716_00900</name>
</gene>
<sequence length="452" mass="51737">MKLNEYWIKFRHSFWFLPTFYGTLAIFLSIISVIIEKSVSIEQIRDYVPDALLTDVKLGQTILNAIAVSVLTMTAITFSSIMVVLTTYSSQFSPRTLQDFISDIVTQRVLGVFTGAFIYSLLILLFIKDVSDKKLFIAPGIAVVWAIVSLGFFVFFIHHVATWTQVNNLIDKISTRTLRTIKESFHLIDESSNTHTKKLSAHEDLQQIKRSDKLTVLSSEGGYLQMIKVSSIIDKAKSRNETLKVERRIGDYILKDTPLFSVIEGSSSEEEYLESYEECFVIGTERNTVQDVEFGIQKLVEIALRAISPGINDPHTAINSINRIGSILAELGDTAFPRPFYYDENDELRVIIDIHSYRELLYKAFYQIRHYAREDVSVCASTLSVLHGIIERNPTDRAVHKAIWDFTKYFVDGIEKDVLLDWDKDFINEKVERLAKSTNCESEYEQVKLKKS</sequence>
<dbReference type="EMBL" id="JAKIJS010000001">
    <property type="protein sequence ID" value="MCF6136266.1"/>
    <property type="molecule type" value="Genomic_DNA"/>
</dbReference>
<dbReference type="InterPro" id="IPR018723">
    <property type="entry name" value="DUF2254_membrane"/>
</dbReference>
<proteinExistence type="predicted"/>
<keyword evidence="1" id="KW-0812">Transmembrane</keyword>
<evidence type="ECO:0000313" key="3">
    <source>
        <dbReference type="Proteomes" id="UP001649381"/>
    </source>
</evidence>
<comment type="caution">
    <text evidence="2">The sequence shown here is derived from an EMBL/GenBank/DDBJ whole genome shotgun (WGS) entry which is preliminary data.</text>
</comment>
<feature type="transmembrane region" description="Helical" evidence="1">
    <location>
        <begin position="136"/>
        <end position="157"/>
    </location>
</feature>
<accession>A0ABS9GX85</accession>
<dbReference type="Pfam" id="PF10011">
    <property type="entry name" value="DUF2254"/>
    <property type="match status" value="1"/>
</dbReference>
<protein>
    <submittedName>
        <fullName evidence="2">DUF2254 domain-containing protein</fullName>
    </submittedName>
</protein>
<evidence type="ECO:0000256" key="1">
    <source>
        <dbReference type="SAM" id="Phobius"/>
    </source>
</evidence>